<keyword evidence="7" id="KW-1185">Reference proteome</keyword>
<comment type="caution">
    <text evidence="6">The sequence shown here is derived from an EMBL/GenBank/DDBJ whole genome shotgun (WGS) entry which is preliminary data.</text>
</comment>
<keyword evidence="1 3" id="KW-0732">Signal</keyword>
<organism evidence="6 7">
    <name type="scientific">Heminiphilus faecis</name>
    <dbReference type="NCBI Taxonomy" id="2601703"/>
    <lineage>
        <taxon>Bacteria</taxon>
        <taxon>Pseudomonadati</taxon>
        <taxon>Bacteroidota</taxon>
        <taxon>Bacteroidia</taxon>
        <taxon>Bacteroidales</taxon>
        <taxon>Muribaculaceae</taxon>
        <taxon>Heminiphilus</taxon>
    </lineage>
</organism>
<feature type="region of interest" description="Disordered" evidence="2">
    <location>
        <begin position="66"/>
        <end position="95"/>
    </location>
</feature>
<dbReference type="Gene3D" id="3.10.560.10">
    <property type="entry name" value="Outer membrane lipoprotein wza domain like"/>
    <property type="match status" value="6"/>
</dbReference>
<evidence type="ECO:0000256" key="3">
    <source>
        <dbReference type="SAM" id="SignalP"/>
    </source>
</evidence>
<name>A0ABV4CZM6_9BACT</name>
<dbReference type="RefSeq" id="WP_369863341.1">
    <property type="nucleotide sequence ID" value="NZ_JBCLPP010000013.1"/>
</dbReference>
<gene>
    <name evidence="6" type="ORF">AAK873_05915</name>
</gene>
<dbReference type="InterPro" id="IPR019554">
    <property type="entry name" value="Soluble_ligand-bd"/>
</dbReference>
<dbReference type="PANTHER" id="PTHR33619:SF3">
    <property type="entry name" value="POLYSACCHARIDE EXPORT PROTEIN GFCE-RELATED"/>
    <property type="match status" value="1"/>
</dbReference>
<dbReference type="Pfam" id="PF10531">
    <property type="entry name" value="SLBB"/>
    <property type="match status" value="4"/>
</dbReference>
<proteinExistence type="predicted"/>
<evidence type="ECO:0000259" key="4">
    <source>
        <dbReference type="Pfam" id="PF02563"/>
    </source>
</evidence>
<dbReference type="SUPFAM" id="SSF142984">
    <property type="entry name" value="Nqo1 middle domain-like"/>
    <property type="match status" value="1"/>
</dbReference>
<dbReference type="PANTHER" id="PTHR33619">
    <property type="entry name" value="POLYSACCHARIDE EXPORT PROTEIN GFCE-RELATED"/>
    <property type="match status" value="1"/>
</dbReference>
<evidence type="ECO:0000256" key="2">
    <source>
        <dbReference type="SAM" id="MobiDB-lite"/>
    </source>
</evidence>
<dbReference type="InterPro" id="IPR049712">
    <property type="entry name" value="Poly_export"/>
</dbReference>
<feature type="domain" description="Soluble ligand binding" evidence="5">
    <location>
        <begin position="230"/>
        <end position="280"/>
    </location>
</feature>
<dbReference type="EMBL" id="JBCLPP010000013">
    <property type="protein sequence ID" value="MEY8245152.1"/>
    <property type="molecule type" value="Genomic_DNA"/>
</dbReference>
<feature type="domain" description="Soluble ligand binding" evidence="5">
    <location>
        <begin position="704"/>
        <end position="750"/>
    </location>
</feature>
<dbReference type="Proteomes" id="UP001565200">
    <property type="component" value="Unassembled WGS sequence"/>
</dbReference>
<feature type="domain" description="Polysaccharide export protein N-terminal" evidence="4">
    <location>
        <begin position="141"/>
        <end position="206"/>
    </location>
</feature>
<feature type="compositionally biased region" description="Low complexity" evidence="2">
    <location>
        <begin position="73"/>
        <end position="84"/>
    </location>
</feature>
<feature type="signal peptide" evidence="3">
    <location>
        <begin position="1"/>
        <end position="23"/>
    </location>
</feature>
<reference evidence="6 7" key="1">
    <citation type="submission" date="2024-03" db="EMBL/GenBank/DDBJ databases">
        <title>Mouse gut bacterial collection (mGBC) of GemPharmatech.</title>
        <authorList>
            <person name="He Y."/>
            <person name="Dong L."/>
            <person name="Wu D."/>
            <person name="Gao X."/>
            <person name="Lin Z."/>
        </authorList>
    </citation>
    <scope>NUCLEOTIDE SEQUENCE [LARGE SCALE GENOMIC DNA]</scope>
    <source>
        <strain evidence="6 7">54-13</strain>
    </source>
</reference>
<accession>A0ABV4CZM6</accession>
<sequence>MSGKFRIALLLLTLSLGSLSSYARMTDEQVVQYVKTATAQGKSKQQIGKELIARGVTQEQVERLKSRYEEETATTGQSTQSATGNKSRMRSSAIAQQPDSTMLGFDYVITDTVTEEPSRRIFGQNVFTNRSLSFEPNENVATPQNYRLGPGDEVVIDIWGASEDQIRQTISPEGSIIVSQIGPVYLNGMTISEANNHIKNKFSSKYAGIGGNEPESDINLTLGQVRTIQVDVMGEAVVPGTYRLSPFSTVFHALYKAGGINDIGSMRNIEVLRGGRRIVGVDVYEYLFGGKQTGNIRLQEGDVIIIPPYDRLVSVEGNVKRPMSYEIKSDETLADLIDYAGGFSGDAYTEQVRLARQTGRENELFNIVSGDFSDYRLNDGDIVTVGSILDRYANRVELKGSVFRPGMYALATDLRTVGDLIKNADGLLEDAYTNRALLYREGPDLSLQIIPLDIEGILSGRRPDVTLKRNDIVDIPSTRDLEDQGVIEIYGQVNKPGAYPFASNTTIEDLVIQAGGLLRGASTARVDVSRRLIDPTSLMPTDEIAKVYSFGLKDGFVIDGTPGFTLEPYDMVEVRRSPGYQPQRRISIRGEVAFDGGYTLTNKNERLSDVIRRAGGVTKSAYMRGAHVLRQMTPEEIAVRDETLRLATSMQGGGDSIAVSKLELPTSYSVAIDLEEALAHPGSEADLVMQENDELVIPEFVSTVRISGDVMFPNTVMYKPGKKLKYYIDQAGGYGERAKKSKAFIVYMNGSVARAKGNAVIEPGCQIIVPSKHKSNGVNWSAILSMTSVLTGLGTMAAAVANMVK</sequence>
<feature type="domain" description="Soluble ligand binding" evidence="5">
    <location>
        <begin position="313"/>
        <end position="360"/>
    </location>
</feature>
<protein>
    <submittedName>
        <fullName evidence="6">SLBB domain-containing protein</fullName>
    </submittedName>
</protein>
<feature type="chain" id="PRO_5045178970" evidence="3">
    <location>
        <begin position="24"/>
        <end position="805"/>
    </location>
</feature>
<evidence type="ECO:0000313" key="7">
    <source>
        <dbReference type="Proteomes" id="UP001565200"/>
    </source>
</evidence>
<evidence type="ECO:0000313" key="6">
    <source>
        <dbReference type="EMBL" id="MEY8245152.1"/>
    </source>
</evidence>
<dbReference type="InterPro" id="IPR003715">
    <property type="entry name" value="Poly_export_N"/>
</dbReference>
<feature type="domain" description="Soluble ligand binding" evidence="5">
    <location>
        <begin position="487"/>
        <end position="530"/>
    </location>
</feature>
<evidence type="ECO:0000256" key="1">
    <source>
        <dbReference type="ARBA" id="ARBA00022729"/>
    </source>
</evidence>
<dbReference type="Pfam" id="PF02563">
    <property type="entry name" value="Poly_export"/>
    <property type="match status" value="1"/>
</dbReference>
<evidence type="ECO:0000259" key="5">
    <source>
        <dbReference type="Pfam" id="PF10531"/>
    </source>
</evidence>